<keyword evidence="3" id="KW-1185">Reference proteome</keyword>
<dbReference type="RefSeq" id="WP_123521017.1">
    <property type="nucleotide sequence ID" value="NZ_JBHLWF010000010.1"/>
</dbReference>
<reference evidence="2 3" key="1">
    <citation type="submission" date="2019-03" db="EMBL/GenBank/DDBJ databases">
        <title>Genomic Encyclopedia of Type Strains, Phase IV (KMG-IV): sequencing the most valuable type-strain genomes for metagenomic binning, comparative biology and taxonomic classification.</title>
        <authorList>
            <person name="Goeker M."/>
        </authorList>
    </citation>
    <scope>NUCLEOTIDE SEQUENCE [LARGE SCALE GENOMIC DNA]</scope>
    <source>
        <strain evidence="2 3">DSM 21944</strain>
    </source>
</reference>
<evidence type="ECO:0000259" key="1">
    <source>
        <dbReference type="Pfam" id="PF01182"/>
    </source>
</evidence>
<dbReference type="GO" id="GO:0005975">
    <property type="term" value="P:carbohydrate metabolic process"/>
    <property type="evidence" value="ECO:0007669"/>
    <property type="project" value="InterPro"/>
</dbReference>
<feature type="domain" description="Glucosamine/galactosamine-6-phosphate isomerase" evidence="1">
    <location>
        <begin position="20"/>
        <end position="235"/>
    </location>
</feature>
<evidence type="ECO:0000313" key="3">
    <source>
        <dbReference type="Proteomes" id="UP000294599"/>
    </source>
</evidence>
<name>A0A4R3L970_9GAMM</name>
<gene>
    <name evidence="2" type="ORF">EDC25_12421</name>
</gene>
<dbReference type="InterPro" id="IPR037171">
    <property type="entry name" value="NagB/RpiA_transferase-like"/>
</dbReference>
<protein>
    <submittedName>
        <fullName evidence="2">6-phosphogluconolactonase</fullName>
    </submittedName>
</protein>
<dbReference type="AlphaFoldDB" id="A0A4R3L970"/>
<accession>A0A4R3L970</accession>
<dbReference type="Gene3D" id="3.40.50.1360">
    <property type="match status" value="1"/>
</dbReference>
<comment type="caution">
    <text evidence="2">The sequence shown here is derived from an EMBL/GenBank/DDBJ whole genome shotgun (WGS) entry which is preliminary data.</text>
</comment>
<dbReference type="OrthoDB" id="9810967at2"/>
<proteinExistence type="predicted"/>
<sequence>MIELPNAIRSHPVRWYADGNREAWARRAADAVATALQEGLENEGRALLVVAAGNTALTIYRKLAAAPLPWHRVTIALAEERWTTPGSTHSNETAIRGTLLTGLAAHATLLPLVQRLDDPDLAAREAARQLQEMAMVPSAVVLGMDDDGHVAGLFARAGGIDHALASSEPYAAIDALGCEGAGRWPTRITVTPALIQSARQRFLVLQGASRRRSFEQALTDEDWRSMSVRCALAGHGPLQVHWCP</sequence>
<dbReference type="SUPFAM" id="SSF100950">
    <property type="entry name" value="NagB/RpiA/CoA transferase-like"/>
    <property type="match status" value="1"/>
</dbReference>
<evidence type="ECO:0000313" key="2">
    <source>
        <dbReference type="EMBL" id="TCS94046.1"/>
    </source>
</evidence>
<dbReference type="EMBL" id="SMAF01000024">
    <property type="protein sequence ID" value="TCS94046.1"/>
    <property type="molecule type" value="Genomic_DNA"/>
</dbReference>
<dbReference type="InterPro" id="IPR006148">
    <property type="entry name" value="Glc/Gal-6P_isomerase"/>
</dbReference>
<dbReference type="Proteomes" id="UP000294599">
    <property type="component" value="Unassembled WGS sequence"/>
</dbReference>
<dbReference type="Pfam" id="PF01182">
    <property type="entry name" value="Glucosamine_iso"/>
    <property type="match status" value="1"/>
</dbReference>
<organism evidence="2 3">
    <name type="scientific">Pseudofulvimonas gallinarii</name>
    <dbReference type="NCBI Taxonomy" id="634155"/>
    <lineage>
        <taxon>Bacteria</taxon>
        <taxon>Pseudomonadati</taxon>
        <taxon>Pseudomonadota</taxon>
        <taxon>Gammaproteobacteria</taxon>
        <taxon>Lysobacterales</taxon>
        <taxon>Rhodanobacteraceae</taxon>
        <taxon>Pseudofulvimonas</taxon>
    </lineage>
</organism>